<protein>
    <submittedName>
        <fullName evidence="1">Uncharacterized protein</fullName>
    </submittedName>
</protein>
<accession>A0A1I6YJ69</accession>
<dbReference type="AlphaFoldDB" id="A0A1I6YJ69"/>
<dbReference type="RefSeq" id="WP_054783199.1">
    <property type="nucleotide sequence ID" value="NZ_FPBD01000001.1"/>
</dbReference>
<reference evidence="2" key="1">
    <citation type="submission" date="2016-10" db="EMBL/GenBank/DDBJ databases">
        <authorList>
            <person name="Varghese N."/>
            <person name="Submissions S."/>
        </authorList>
    </citation>
    <scope>NUCLEOTIDE SEQUENCE [LARGE SCALE GENOMIC DNA]</scope>
    <source>
        <strain evidence="2">DSM 17465</strain>
    </source>
</reference>
<evidence type="ECO:0000313" key="1">
    <source>
        <dbReference type="EMBL" id="SFT50566.1"/>
    </source>
</evidence>
<evidence type="ECO:0000313" key="2">
    <source>
        <dbReference type="Proteomes" id="UP000183371"/>
    </source>
</evidence>
<proteinExistence type="predicted"/>
<name>A0A1I6YJ69_9HYPH</name>
<dbReference type="EMBL" id="FPBD01000001">
    <property type="protein sequence ID" value="SFT50566.1"/>
    <property type="molecule type" value="Genomic_DNA"/>
</dbReference>
<sequence length="165" mass="19604">MIFTEITDELYLQYKRSEFTGTVFKLDIDPINTPIEEWREDNFQMLTWDFEQLDSLVRSLFEVRDFFNESEHDSPEPAFEYDCIGGDKWEIYKDNYFTFSFQKNMTTMVCRDVPFLLLAKFFQLYDTSFPKDQPLVATNEGSASPIYMRKDLTTEEFFAAIVEAD</sequence>
<organism evidence="1 2">
    <name type="scientific">Pseudovibrio denitrificans</name>
    <dbReference type="NCBI Taxonomy" id="258256"/>
    <lineage>
        <taxon>Bacteria</taxon>
        <taxon>Pseudomonadati</taxon>
        <taxon>Pseudomonadota</taxon>
        <taxon>Alphaproteobacteria</taxon>
        <taxon>Hyphomicrobiales</taxon>
        <taxon>Stappiaceae</taxon>
        <taxon>Pseudovibrio</taxon>
    </lineage>
</organism>
<gene>
    <name evidence="1" type="ORF">SAMN05444141_101917</name>
</gene>
<keyword evidence="2" id="KW-1185">Reference proteome</keyword>
<dbReference type="Proteomes" id="UP000183371">
    <property type="component" value="Unassembled WGS sequence"/>
</dbReference>